<evidence type="ECO:0000313" key="1">
    <source>
        <dbReference type="EMBL" id="TDQ43397.1"/>
    </source>
</evidence>
<reference evidence="1 2" key="1">
    <citation type="submission" date="2019-03" db="EMBL/GenBank/DDBJ databases">
        <title>Genomic Encyclopedia of Type Strains, Phase IV (KMG-IV): sequencing the most valuable type-strain genomes for metagenomic binning, comparative biology and taxonomic classification.</title>
        <authorList>
            <person name="Goeker M."/>
        </authorList>
    </citation>
    <scope>NUCLEOTIDE SEQUENCE [LARGE SCALE GENOMIC DNA]</scope>
    <source>
        <strain evidence="1 2">DSM 103792</strain>
    </source>
</reference>
<accession>A0A4V3D6C5</accession>
<protein>
    <submittedName>
        <fullName evidence="1">Uncharacterized protein</fullName>
    </submittedName>
</protein>
<sequence length="280" mass="33169">MTATALSPNRIVPLALSLLFSQCGFPETSHSYFLSVHQLASELDIGNQNESYRETRWRIGAGEQQTPRWQFQHDYRIFELPSVDGVVAASNGHLHALSWQWHFALENWQVTLTPTLATSSNALRHLKEVELDDWQANFALLYPYKHMKFGIAAGSQFGRYRPHPVWQWHLHHNDWSVTLGFPENAVRWSLNEFWQWHLRLFPDGGQWRVRDEQLTITSDLEQRRWRLELGLTWQWENIEIGGHIIRHMEQRWRYRLMDNRINEIDIPDSTALAVEFNWGF</sequence>
<organism evidence="1 2">
    <name type="scientific">Permianibacter aggregans</name>
    <dbReference type="NCBI Taxonomy" id="1510150"/>
    <lineage>
        <taxon>Bacteria</taxon>
        <taxon>Pseudomonadati</taxon>
        <taxon>Pseudomonadota</taxon>
        <taxon>Gammaproteobacteria</taxon>
        <taxon>Pseudomonadales</taxon>
        <taxon>Pseudomonadaceae</taxon>
        <taxon>Permianibacter</taxon>
    </lineage>
</organism>
<gene>
    <name evidence="1" type="ORF">EV696_13013</name>
</gene>
<proteinExistence type="predicted"/>
<dbReference type="EMBL" id="SNYM01000030">
    <property type="protein sequence ID" value="TDQ43397.1"/>
    <property type="molecule type" value="Genomic_DNA"/>
</dbReference>
<dbReference type="RefSeq" id="WP_133593659.1">
    <property type="nucleotide sequence ID" value="NZ_CP037953.1"/>
</dbReference>
<name>A0A4V3D6C5_9GAMM</name>
<evidence type="ECO:0000313" key="2">
    <source>
        <dbReference type="Proteomes" id="UP000295375"/>
    </source>
</evidence>
<comment type="caution">
    <text evidence="1">The sequence shown here is derived from an EMBL/GenBank/DDBJ whole genome shotgun (WGS) entry which is preliminary data.</text>
</comment>
<dbReference type="AlphaFoldDB" id="A0A4V3D6C5"/>
<keyword evidence="2" id="KW-1185">Reference proteome</keyword>
<dbReference type="OrthoDB" id="6356708at2"/>
<dbReference type="Proteomes" id="UP000295375">
    <property type="component" value="Unassembled WGS sequence"/>
</dbReference>